<comment type="caution">
    <text evidence="2">The sequence shown here is derived from an EMBL/GenBank/DDBJ whole genome shotgun (WGS) entry which is preliminary data.</text>
</comment>
<name>A0A3D9EIK0_ECTOL</name>
<dbReference type="AlphaFoldDB" id="A0A3D9EIK0"/>
<gene>
    <name evidence="2" type="ORF">DFO60_2938</name>
</gene>
<protein>
    <submittedName>
        <fullName evidence="2">Uncharacterized protein</fullName>
    </submittedName>
</protein>
<reference evidence="2 3" key="1">
    <citation type="submission" date="2018-07" db="EMBL/GenBank/DDBJ databases">
        <title>Genome sequencing of rice bacterial endophytes.</title>
        <authorList>
            <person name="Venturi V."/>
        </authorList>
    </citation>
    <scope>NUCLEOTIDE SEQUENCE [LARGE SCALE GENOMIC DNA]</scope>
    <source>
        <strain evidence="2 3">AG1002</strain>
    </source>
</reference>
<organism evidence="2 3">
    <name type="scientific">Ectopseudomonas oleovorans</name>
    <name type="common">Pseudomonas oleovorans</name>
    <dbReference type="NCBI Taxonomy" id="301"/>
    <lineage>
        <taxon>Bacteria</taxon>
        <taxon>Pseudomonadati</taxon>
        <taxon>Pseudomonadota</taxon>
        <taxon>Gammaproteobacteria</taxon>
        <taxon>Pseudomonadales</taxon>
        <taxon>Pseudomonadaceae</taxon>
        <taxon>Ectopseudomonas</taxon>
    </lineage>
</organism>
<evidence type="ECO:0000313" key="3">
    <source>
        <dbReference type="Proteomes" id="UP000256988"/>
    </source>
</evidence>
<evidence type="ECO:0000313" key="2">
    <source>
        <dbReference type="EMBL" id="RED02902.1"/>
    </source>
</evidence>
<accession>A0A3D9EIK0</accession>
<evidence type="ECO:0000256" key="1">
    <source>
        <dbReference type="SAM" id="MobiDB-lite"/>
    </source>
</evidence>
<proteinExistence type="predicted"/>
<sequence length="223" mass="24599">MRVRASFLAMRADHLQRLGGAAWLLALSILMVHDHMGQSRLRQQLVQHNDQPCLQALQADMATLTARLDALPTPERLVSLTELSAVREDLKASLAAVVQQQEKHAQAADVLTLQQRTDRLEAQLHALMHQATAPREKRQTPARPAPKVKTSKPPFQLLGAEQRGGHTFLSLLPAHQQGLNAVTLLRVGESLGQWQLTGLTQDTATFRVDGLVRRLPLPGGDTR</sequence>
<dbReference type="Proteomes" id="UP000256988">
    <property type="component" value="Unassembled WGS sequence"/>
</dbReference>
<dbReference type="EMBL" id="QRDL01000004">
    <property type="protein sequence ID" value="RED02902.1"/>
    <property type="molecule type" value="Genomic_DNA"/>
</dbReference>
<feature type="region of interest" description="Disordered" evidence="1">
    <location>
        <begin position="129"/>
        <end position="154"/>
    </location>
</feature>